<dbReference type="EMBL" id="OX459950">
    <property type="protein sequence ID" value="CAI9156437.1"/>
    <property type="molecule type" value="Genomic_DNA"/>
</dbReference>
<evidence type="ECO:0000313" key="2">
    <source>
        <dbReference type="Proteomes" id="UP001176941"/>
    </source>
</evidence>
<evidence type="ECO:0000313" key="1">
    <source>
        <dbReference type="EMBL" id="CAI9156437.1"/>
    </source>
</evidence>
<organism evidence="1 2">
    <name type="scientific">Rangifer tarandus platyrhynchus</name>
    <name type="common">Svalbard reindeer</name>
    <dbReference type="NCBI Taxonomy" id="3082113"/>
    <lineage>
        <taxon>Eukaryota</taxon>
        <taxon>Metazoa</taxon>
        <taxon>Chordata</taxon>
        <taxon>Craniata</taxon>
        <taxon>Vertebrata</taxon>
        <taxon>Euteleostomi</taxon>
        <taxon>Mammalia</taxon>
        <taxon>Eutheria</taxon>
        <taxon>Laurasiatheria</taxon>
        <taxon>Artiodactyla</taxon>
        <taxon>Ruminantia</taxon>
        <taxon>Pecora</taxon>
        <taxon>Cervidae</taxon>
        <taxon>Odocoileinae</taxon>
        <taxon>Rangifer</taxon>
    </lineage>
</organism>
<name>A0ABN8Y4C0_RANTA</name>
<reference evidence="1" key="1">
    <citation type="submission" date="2023-04" db="EMBL/GenBank/DDBJ databases">
        <authorList>
            <consortium name="ELIXIR-Norway"/>
        </authorList>
    </citation>
    <scope>NUCLEOTIDE SEQUENCE [LARGE SCALE GENOMIC DNA]</scope>
</reference>
<keyword evidence="2" id="KW-1185">Reference proteome</keyword>
<dbReference type="Proteomes" id="UP001176941">
    <property type="component" value="Chromosome 14"/>
</dbReference>
<gene>
    <name evidence="1" type="ORF">MRATA1EN1_LOCUS5399</name>
</gene>
<sequence length="297" mass="31160">MSWTSLQPALSRALLNVELARPLPSQSLLSVAASFPELGSVVSFQKLGRNRRAAKWVSEARSWIAFFLRLFLRFFKDDPSFAEPAGIVRGRTALRCAAARAGGTAGPPSSPAQGSAGGYRGWRLQLRALLTPWGQLEVPSARGADLGRFIFLSGCVVSSSALAGPASVQTFLQLQVSLAGAGPHSARPGRPLARCEVGGAPALSRARRGSAAGRRAGPRAARIPPRLRRLLACGFPARRGAGMVEAWPPRSRQWQRPAAAESLRAALQGTDGDCGAACGTAGTFVLLQGTSAARENG</sequence>
<protein>
    <submittedName>
        <fullName evidence="1">Uncharacterized protein</fullName>
    </submittedName>
</protein>
<proteinExistence type="predicted"/>
<accession>A0ABN8Y4C0</accession>